<dbReference type="SUPFAM" id="SSF47203">
    <property type="entry name" value="Acyl-CoA dehydrogenase C-terminal domain-like"/>
    <property type="match status" value="1"/>
</dbReference>
<evidence type="ECO:0000313" key="4">
    <source>
        <dbReference type="EMBL" id="RDJ29845.1"/>
    </source>
</evidence>
<dbReference type="AlphaFoldDB" id="A0A370LE47"/>
<dbReference type="OrthoDB" id="2986495at2"/>
<sequence>MPTNVASKAPATSAVENTGDCAGGIVEIAHHLSRKLAERAAEIDQNDSFVGENYTLLKKAGLVEAGVPRELGGGGAEISELAEMLRVLGRACGSTALAFSMHTHQVAIPAWRWRHQKVAAVEPLLKRVADEKIILLSSGGSDWIGGSGKAVKVADGYRITARKVFTSGAEAGDILMTGAIHEGEDGSRSVIHFGVPMKSAAVRIENTWRTLGMRGTASNDVVIDNLFIPDANVAFSRKAGEWHPVFQTIATIAFPLIYAVYLGVAESARDIAVEIAKKKPAPDQSLAGRMETELRAAQLAHRWMLDMVARNAPSAETVNEVMIGRTLVARHAIATVDLAMELAGGASFYRETGLERLFRDIQGARFHPLQAGPQSRYAGAMALGLRTEAIF</sequence>
<dbReference type="PANTHER" id="PTHR43884:SF25">
    <property type="entry name" value="ACYL-COA DEHYDROGENASE YDBM-RELATED"/>
    <property type="match status" value="1"/>
</dbReference>
<dbReference type="InterPro" id="IPR037069">
    <property type="entry name" value="AcylCoA_DH/ox_N_sf"/>
</dbReference>
<dbReference type="Proteomes" id="UP000255207">
    <property type="component" value="Unassembled WGS sequence"/>
</dbReference>
<dbReference type="InterPro" id="IPR009100">
    <property type="entry name" value="AcylCoA_DH/oxidase_NM_dom_sf"/>
</dbReference>
<dbReference type="InterPro" id="IPR036250">
    <property type="entry name" value="AcylCo_DH-like_C"/>
</dbReference>
<feature type="domain" description="Acyl-CoA dehydrogenase/oxidase N-terminal" evidence="2">
    <location>
        <begin position="32"/>
        <end position="110"/>
    </location>
</feature>
<dbReference type="SUPFAM" id="SSF56645">
    <property type="entry name" value="Acyl-CoA dehydrogenase NM domain-like"/>
    <property type="match status" value="1"/>
</dbReference>
<evidence type="ECO:0000259" key="3">
    <source>
        <dbReference type="Pfam" id="PF08028"/>
    </source>
</evidence>
<proteinExistence type="predicted"/>
<dbReference type="InterPro" id="IPR013107">
    <property type="entry name" value="Acyl-CoA_DH_C"/>
</dbReference>
<keyword evidence="1" id="KW-0560">Oxidoreductase</keyword>
<feature type="domain" description="Acyl-CoA dehydrogenase C-terminal" evidence="3">
    <location>
        <begin position="258"/>
        <end position="367"/>
    </location>
</feature>
<organism evidence="4 5">
    <name type="scientific">Bosea caraganae</name>
    <dbReference type="NCBI Taxonomy" id="2763117"/>
    <lineage>
        <taxon>Bacteria</taxon>
        <taxon>Pseudomonadati</taxon>
        <taxon>Pseudomonadota</taxon>
        <taxon>Alphaproteobacteria</taxon>
        <taxon>Hyphomicrobiales</taxon>
        <taxon>Boseaceae</taxon>
        <taxon>Bosea</taxon>
    </lineage>
</organism>
<dbReference type="Gene3D" id="1.10.540.10">
    <property type="entry name" value="Acyl-CoA dehydrogenase/oxidase, N-terminal domain"/>
    <property type="match status" value="1"/>
</dbReference>
<comment type="caution">
    <text evidence="4">The sequence shown here is derived from an EMBL/GenBank/DDBJ whole genome shotgun (WGS) entry which is preliminary data.</text>
</comment>
<dbReference type="Gene3D" id="2.40.110.10">
    <property type="entry name" value="Butyryl-CoA Dehydrogenase, subunit A, domain 2"/>
    <property type="match status" value="1"/>
</dbReference>
<dbReference type="Pfam" id="PF02771">
    <property type="entry name" value="Acyl-CoA_dh_N"/>
    <property type="match status" value="1"/>
</dbReference>
<dbReference type="EMBL" id="QQTP01000001">
    <property type="protein sequence ID" value="RDJ29845.1"/>
    <property type="molecule type" value="Genomic_DNA"/>
</dbReference>
<dbReference type="PANTHER" id="PTHR43884">
    <property type="entry name" value="ACYL-COA DEHYDROGENASE"/>
    <property type="match status" value="1"/>
</dbReference>
<accession>A0A370LE47</accession>
<dbReference type="RefSeq" id="WP_114827957.1">
    <property type="nucleotide sequence ID" value="NZ_QQTO01000019.1"/>
</dbReference>
<dbReference type="GO" id="GO:0050660">
    <property type="term" value="F:flavin adenine dinucleotide binding"/>
    <property type="evidence" value="ECO:0007669"/>
    <property type="project" value="InterPro"/>
</dbReference>
<name>A0A370LE47_9HYPH</name>
<protein>
    <submittedName>
        <fullName evidence="4">Acyl-CoA dehydrogenase</fullName>
    </submittedName>
</protein>
<dbReference type="InterPro" id="IPR046373">
    <property type="entry name" value="Acyl-CoA_Oxase/DH_mid-dom_sf"/>
</dbReference>
<gene>
    <name evidence="4" type="ORF">DWE98_00055</name>
</gene>
<keyword evidence="5" id="KW-1185">Reference proteome</keyword>
<dbReference type="Gene3D" id="1.20.140.10">
    <property type="entry name" value="Butyryl-CoA Dehydrogenase, subunit A, domain 3"/>
    <property type="match status" value="1"/>
</dbReference>
<evidence type="ECO:0000259" key="2">
    <source>
        <dbReference type="Pfam" id="PF02771"/>
    </source>
</evidence>
<reference evidence="5" key="1">
    <citation type="submission" date="2018-07" db="EMBL/GenBank/DDBJ databases">
        <authorList>
            <person name="Safronova V.I."/>
            <person name="Chirak E.R."/>
            <person name="Sazanova A.L."/>
        </authorList>
    </citation>
    <scope>NUCLEOTIDE SEQUENCE [LARGE SCALE GENOMIC DNA]</scope>
    <source>
        <strain evidence="5">RCAM04685</strain>
    </source>
</reference>
<dbReference type="InterPro" id="IPR013786">
    <property type="entry name" value="AcylCoA_DH/ox_N"/>
</dbReference>
<evidence type="ECO:0000256" key="1">
    <source>
        <dbReference type="ARBA" id="ARBA00023002"/>
    </source>
</evidence>
<dbReference type="PIRSF" id="PIRSF016578">
    <property type="entry name" value="HsaA"/>
    <property type="match status" value="1"/>
</dbReference>
<dbReference type="Pfam" id="PF08028">
    <property type="entry name" value="Acyl-CoA_dh_2"/>
    <property type="match status" value="1"/>
</dbReference>
<dbReference type="GO" id="GO:0003995">
    <property type="term" value="F:acyl-CoA dehydrogenase activity"/>
    <property type="evidence" value="ECO:0007669"/>
    <property type="project" value="TreeGrafter"/>
</dbReference>
<evidence type="ECO:0000313" key="5">
    <source>
        <dbReference type="Proteomes" id="UP000255207"/>
    </source>
</evidence>